<dbReference type="SUPFAM" id="SSF53448">
    <property type="entry name" value="Nucleotide-diphospho-sugar transferases"/>
    <property type="match status" value="1"/>
</dbReference>
<feature type="domain" description="Glycosyl transferase family 1" evidence="4">
    <location>
        <begin position="508"/>
        <end position="564"/>
    </location>
</feature>
<dbReference type="Gene3D" id="3.90.550.10">
    <property type="entry name" value="Spore Coat Polysaccharide Biosynthesis Protein SpsA, Chain A"/>
    <property type="match status" value="1"/>
</dbReference>
<evidence type="ECO:0000256" key="2">
    <source>
        <dbReference type="ARBA" id="ARBA00022676"/>
    </source>
</evidence>
<dbReference type="EMBL" id="JBHRVU010000004">
    <property type="protein sequence ID" value="MFC3440463.1"/>
    <property type="molecule type" value="Genomic_DNA"/>
</dbReference>
<accession>A0ABV7NAC7</accession>
<dbReference type="RefSeq" id="WP_380793507.1">
    <property type="nucleotide sequence ID" value="NZ_JBHRVU010000004.1"/>
</dbReference>
<dbReference type="InterPro" id="IPR029044">
    <property type="entry name" value="Nucleotide-diphossugar_trans"/>
</dbReference>
<evidence type="ECO:0000259" key="4">
    <source>
        <dbReference type="Pfam" id="PF00534"/>
    </source>
</evidence>
<keyword evidence="8" id="KW-1185">Reference proteome</keyword>
<evidence type="ECO:0000259" key="5">
    <source>
        <dbReference type="Pfam" id="PF00535"/>
    </source>
</evidence>
<keyword evidence="2" id="KW-0328">Glycosyltransferase</keyword>
<dbReference type="PANTHER" id="PTHR43179">
    <property type="entry name" value="RHAMNOSYLTRANSFERASE WBBL"/>
    <property type="match status" value="1"/>
</dbReference>
<comment type="similarity">
    <text evidence="1">Belongs to the glycosyltransferase 2 family.</text>
</comment>
<name>A0ABV7NAC7_9SPHN</name>
<dbReference type="Proteomes" id="UP001595681">
    <property type="component" value="Unassembled WGS sequence"/>
</dbReference>
<gene>
    <name evidence="7" type="ORF">ACFOKF_04475</name>
</gene>
<dbReference type="Pfam" id="PF00534">
    <property type="entry name" value="Glycos_transf_1"/>
    <property type="match status" value="1"/>
</dbReference>
<reference evidence="8" key="1">
    <citation type="journal article" date="2019" name="Int. J. Syst. Evol. Microbiol.">
        <title>The Global Catalogue of Microorganisms (GCM) 10K type strain sequencing project: providing services to taxonomists for standard genome sequencing and annotation.</title>
        <authorList>
            <consortium name="The Broad Institute Genomics Platform"/>
            <consortium name="The Broad Institute Genome Sequencing Center for Infectious Disease"/>
            <person name="Wu L."/>
            <person name="Ma J."/>
        </authorList>
    </citation>
    <scope>NUCLEOTIDE SEQUENCE [LARGE SCALE GENOMIC DNA]</scope>
    <source>
        <strain evidence="8">CCM 7491</strain>
    </source>
</reference>
<evidence type="ECO:0000313" key="7">
    <source>
        <dbReference type="EMBL" id="MFC3440463.1"/>
    </source>
</evidence>
<dbReference type="InterPro" id="IPR001296">
    <property type="entry name" value="Glyco_trans_1"/>
</dbReference>
<evidence type="ECO:0000256" key="3">
    <source>
        <dbReference type="ARBA" id="ARBA00022679"/>
    </source>
</evidence>
<protein>
    <submittedName>
        <fullName evidence="7">DUF4214 domain-containing protein</fullName>
    </submittedName>
</protein>
<feature type="domain" description="Glycosyltransferase 2-like" evidence="5">
    <location>
        <begin position="5"/>
        <end position="135"/>
    </location>
</feature>
<dbReference type="Gene3D" id="3.40.50.2000">
    <property type="entry name" value="Glycogen Phosphorylase B"/>
    <property type="match status" value="1"/>
</dbReference>
<feature type="domain" description="DUF4214" evidence="6">
    <location>
        <begin position="667"/>
        <end position="718"/>
    </location>
</feature>
<evidence type="ECO:0000313" key="8">
    <source>
        <dbReference type="Proteomes" id="UP001595681"/>
    </source>
</evidence>
<dbReference type="SUPFAM" id="SSF53756">
    <property type="entry name" value="UDP-Glycosyltransferase/glycogen phosphorylase"/>
    <property type="match status" value="1"/>
</dbReference>
<dbReference type="PANTHER" id="PTHR43179:SF12">
    <property type="entry name" value="GALACTOFURANOSYLTRANSFERASE GLFT2"/>
    <property type="match status" value="1"/>
</dbReference>
<evidence type="ECO:0000259" key="6">
    <source>
        <dbReference type="Pfam" id="PF13946"/>
    </source>
</evidence>
<dbReference type="InterPro" id="IPR001173">
    <property type="entry name" value="Glyco_trans_2-like"/>
</dbReference>
<dbReference type="Pfam" id="PF00535">
    <property type="entry name" value="Glycos_transf_2"/>
    <property type="match status" value="1"/>
</dbReference>
<keyword evidence="3" id="KW-0808">Transferase</keyword>
<dbReference type="Pfam" id="PF13946">
    <property type="entry name" value="DUF4214"/>
    <property type="match status" value="1"/>
</dbReference>
<proteinExistence type="inferred from homology"/>
<sequence length="732" mass="81378">MKLDIIIPVYRNAAMVQDCIRSLVPNLIEIADCAPRLIVINDSPDDEEVEHYLASGEAMRSIGLILRNNENLGFVRSVNKGLALARQRGAAALLVNSDTLTYPGTLAEMVAVLHADPQIAFVCPRSNNAALSTFPQMPNPLCDAGSLPETCHHAWQMLRHHLPRYTLAPTAVGFYMLIADHILRNFDPLDEEFGVGYEEENDLVMRAGKLGYRAAMANHAYAYHAGSASFLLKDMDLRGQQEGNLNKMMARHPEFLPLVRAYEGTADYRAETQIKTLLPTPEGRRKVALNLLTMGTHHNGTNELIVNVIRWLEANPPADFDIHAICKPGVAEFHGFANFQSIRIEEKIRPDYALSIFFGQPFDLHIVNLMEYLAPINIYGMLDVIALDCSNLRGQDDIEPMWRHVAEHADGVFFISEFSGETFRNRFARHFRTNAYTRLLPTRLSAYRDTGHGASGGSDHVLVMGNHFKHKASEAIGRLLADALPDTAVIAMAGVATRDGNLTLAASGAVPEADMDALFANASVIVLPSHYEGFGLGLVHALSRGKPVVVRDIAPVREILATYRSTEGVFLFSDDSPLPELVQQAARFGRSHADDRDATDWADWASGFWTFAQSLFDDPALMERLLRRIESSDTLKLAHRLKDKDDVAFQPEGQVRQVSLGALFALPDEVFVQSLYKNFLGRPADPSGLDHYVLSLRNGASKKKVAKAIMRSDEYKANASRIHIVDRWRLMF</sequence>
<organism evidence="7 8">
    <name type="scientific">Sphingobium rhizovicinum</name>
    <dbReference type="NCBI Taxonomy" id="432308"/>
    <lineage>
        <taxon>Bacteria</taxon>
        <taxon>Pseudomonadati</taxon>
        <taxon>Pseudomonadota</taxon>
        <taxon>Alphaproteobacteria</taxon>
        <taxon>Sphingomonadales</taxon>
        <taxon>Sphingomonadaceae</taxon>
        <taxon>Sphingobium</taxon>
    </lineage>
</organism>
<comment type="caution">
    <text evidence="7">The sequence shown here is derived from an EMBL/GenBank/DDBJ whole genome shotgun (WGS) entry which is preliminary data.</text>
</comment>
<evidence type="ECO:0000256" key="1">
    <source>
        <dbReference type="ARBA" id="ARBA00006739"/>
    </source>
</evidence>
<dbReference type="InterPro" id="IPR025282">
    <property type="entry name" value="DUF4214"/>
</dbReference>